<dbReference type="InterPro" id="IPR027396">
    <property type="entry name" value="DsrEFH-like"/>
</dbReference>
<dbReference type="Pfam" id="PF04077">
    <property type="entry name" value="DsrH"/>
    <property type="match status" value="1"/>
</dbReference>
<name>A0A010T123_PSEFL</name>
<dbReference type="SUPFAM" id="SSF75169">
    <property type="entry name" value="DsrEFH-like"/>
    <property type="match status" value="1"/>
</dbReference>
<dbReference type="RefSeq" id="WP_019689849.1">
    <property type="nucleotide sequence ID" value="NZ_AFOY02000002.1"/>
</dbReference>
<evidence type="ECO:0000313" key="2">
    <source>
        <dbReference type="Proteomes" id="UP000022611"/>
    </source>
</evidence>
<gene>
    <name evidence="1" type="ORF">HK44_016885</name>
</gene>
<organism evidence="1 2">
    <name type="scientific">Pseudomonas fluorescens HK44</name>
    <dbReference type="NCBI Taxonomy" id="1042209"/>
    <lineage>
        <taxon>Bacteria</taxon>
        <taxon>Pseudomonadati</taxon>
        <taxon>Pseudomonadota</taxon>
        <taxon>Gammaproteobacteria</taxon>
        <taxon>Pseudomonadales</taxon>
        <taxon>Pseudomonadaceae</taxon>
        <taxon>Pseudomonas</taxon>
    </lineage>
</organism>
<dbReference type="InterPro" id="IPR007215">
    <property type="entry name" value="Sulphur_relay_TusB/DsrH"/>
</dbReference>
<dbReference type="Gene3D" id="3.40.1260.10">
    <property type="entry name" value="DsrEFH-like"/>
    <property type="match status" value="1"/>
</dbReference>
<dbReference type="eggNOG" id="COG2168">
    <property type="taxonomic scope" value="Bacteria"/>
</dbReference>
<dbReference type="GO" id="GO:0002143">
    <property type="term" value="P:tRNA wobble position uridine thiolation"/>
    <property type="evidence" value="ECO:0007669"/>
    <property type="project" value="InterPro"/>
</dbReference>
<protein>
    <submittedName>
        <fullName evidence="1">DsrH family protein</fullName>
    </submittedName>
</protein>
<dbReference type="HOGENOM" id="CLU_166087_4_0_6"/>
<reference evidence="1 2" key="1">
    <citation type="journal article" date="2011" name="J. Bacteriol.">
        <title>Draft genome sequence of the polycyclic aromatic hydrocarbon-degrading, genetically engineered bioluminescent bioreporter Pseudomonas fluorescens HK44.</title>
        <authorList>
            <person name="Chauhan A."/>
            <person name="Layton A.C."/>
            <person name="Williams D.E."/>
            <person name="Smartt A.E."/>
            <person name="Ripp S."/>
            <person name="Karpinets T.V."/>
            <person name="Brown S.D."/>
            <person name="Sayler G.S."/>
        </authorList>
    </citation>
    <scope>NUCLEOTIDE SEQUENCE [LARGE SCALE GENOMIC DNA]</scope>
    <source>
        <strain evidence="1 2">HK44</strain>
    </source>
</reference>
<dbReference type="Proteomes" id="UP000022611">
    <property type="component" value="Unassembled WGS sequence"/>
</dbReference>
<dbReference type="NCBIfam" id="TIGR03011">
    <property type="entry name" value="sulf_tusB_dsrH"/>
    <property type="match status" value="1"/>
</dbReference>
<proteinExistence type="predicted"/>
<sequence>MSTLHVLSHSPFTDNRLTSCLRVLGASDAVLLSGDAVYALQPGTAPLSALQAQSDSLRLFVLAEDVQARGLQVPDWVKSVDYPAFVELSIHYDKVNSWL</sequence>
<accession>A0A010T123</accession>
<dbReference type="PATRIC" id="fig|1042209.11.peg.527"/>
<dbReference type="OrthoDB" id="9795117at2"/>
<comment type="caution">
    <text evidence="1">The sequence shown here is derived from an EMBL/GenBank/DDBJ whole genome shotgun (WGS) entry which is preliminary data.</text>
</comment>
<dbReference type="AlphaFoldDB" id="A0A010T123"/>
<evidence type="ECO:0000313" key="1">
    <source>
        <dbReference type="EMBL" id="EXF96608.1"/>
    </source>
</evidence>
<dbReference type="EMBL" id="AFOY02000002">
    <property type="protein sequence ID" value="EXF96608.1"/>
    <property type="molecule type" value="Genomic_DNA"/>
</dbReference>
<dbReference type="PANTHER" id="PTHR37526:SF1">
    <property type="entry name" value="PROTEIN TUSB"/>
    <property type="match status" value="1"/>
</dbReference>
<dbReference type="GO" id="GO:1990228">
    <property type="term" value="C:sulfurtransferase complex"/>
    <property type="evidence" value="ECO:0007669"/>
    <property type="project" value="TreeGrafter"/>
</dbReference>
<dbReference type="PANTHER" id="PTHR37526">
    <property type="entry name" value="PROTEIN TUSB"/>
    <property type="match status" value="1"/>
</dbReference>